<evidence type="ECO:0000256" key="5">
    <source>
        <dbReference type="ARBA" id="ARBA00023204"/>
    </source>
</evidence>
<feature type="region of interest" description="Disordered" evidence="6">
    <location>
        <begin position="276"/>
        <end position="301"/>
    </location>
</feature>
<dbReference type="PROSITE" id="PS50164">
    <property type="entry name" value="GIY_YIG"/>
    <property type="match status" value="1"/>
</dbReference>
<comment type="caution">
    <text evidence="9">The sequence shown here is derived from an EMBL/GenBank/DDBJ whole genome shotgun (WGS) entry which is preliminary data.</text>
</comment>
<keyword evidence="5" id="KW-0234">DNA repair</keyword>
<sequence>MKGGENGWEKQKSGPEGPEEASKGEGTPEGASVPGFYAGKREAVSLADEESELPTVGGRTACVAGRSEDSAAAADKEMTLRRDVTPKERGPINRRLGVVLLVGPNIFMEKHFEKLKKRAKEFPNSPGVYIWRDKNKKPLYVGRAGSLKKRVQSYFRTKDPRIGEMVESAKSITFDVTETLLEAIVLEANLIKKYWPKYNVRDKDNKSFIYLVITAEEFPRPLVVRGRELEKYDSGKIKAKAIFGPYQSYWLLKKSLEIIRRIFPFSYCKPPGLSFRPTSRNPGNNSGSRVPPEGRAGKPGMTTNQLRAETATRISQSDVWAGKPCFHYQIGLCPGVCVGEVDKKEYRKNIRNIVMFFRGEKKRLVNGLKKEGSTDQVKALRQVNDVALLADSDVMVRQTADLSNRRIEGYDISHLSGKEPVGAMVVFENGERDNSQYRLFKIRGASRTRSTANSTMMHHSSKERADGRNYDDLKMLQEVVSRRMNHKEWPSPDIVFVDGGLNQARAVNRVLLENNLHVPVVGLSKAGKHAGSAYSADKLVILNAKKTGKELIIGSKKLFQEVRNEAHRFAIGFQKKRRGGPKK</sequence>
<dbReference type="PANTHER" id="PTHR30562:SF1">
    <property type="entry name" value="UVRABC SYSTEM PROTEIN C"/>
    <property type="match status" value="1"/>
</dbReference>
<evidence type="ECO:0000256" key="6">
    <source>
        <dbReference type="SAM" id="MobiDB-lite"/>
    </source>
</evidence>
<dbReference type="Gene3D" id="3.30.420.340">
    <property type="entry name" value="UvrC, RNAse H endonuclease domain"/>
    <property type="match status" value="1"/>
</dbReference>
<dbReference type="AlphaFoldDB" id="A0A2H0UN93"/>
<proteinExistence type="predicted"/>
<dbReference type="Proteomes" id="UP000230903">
    <property type="component" value="Unassembled WGS sequence"/>
</dbReference>
<evidence type="ECO:0000256" key="2">
    <source>
        <dbReference type="ARBA" id="ARBA00022763"/>
    </source>
</evidence>
<evidence type="ECO:0000259" key="7">
    <source>
        <dbReference type="PROSITE" id="PS50164"/>
    </source>
</evidence>
<protein>
    <recommendedName>
        <fullName evidence="11">Excinuclease ABC subunit C</fullName>
    </recommendedName>
</protein>
<dbReference type="InterPro" id="IPR001162">
    <property type="entry name" value="UvrC_RNase_H_dom"/>
</dbReference>
<evidence type="ECO:0000259" key="8">
    <source>
        <dbReference type="PROSITE" id="PS50165"/>
    </source>
</evidence>
<keyword evidence="3" id="KW-0228">DNA excision</keyword>
<dbReference type="InterPro" id="IPR000305">
    <property type="entry name" value="GIY-YIG_endonuc"/>
</dbReference>
<evidence type="ECO:0008006" key="11">
    <source>
        <dbReference type="Google" id="ProtNLM"/>
    </source>
</evidence>
<dbReference type="SUPFAM" id="SSF82771">
    <property type="entry name" value="GIY-YIG endonuclease"/>
    <property type="match status" value="1"/>
</dbReference>
<dbReference type="GO" id="GO:0009380">
    <property type="term" value="C:excinuclease repair complex"/>
    <property type="evidence" value="ECO:0007669"/>
    <property type="project" value="TreeGrafter"/>
</dbReference>
<organism evidence="9 10">
    <name type="scientific">Candidatus Harrisonbacteria bacterium CG10_big_fil_rev_8_21_14_0_10_45_28</name>
    <dbReference type="NCBI Taxonomy" id="1974586"/>
    <lineage>
        <taxon>Bacteria</taxon>
        <taxon>Candidatus Harrisoniibacteriota</taxon>
    </lineage>
</organism>
<feature type="compositionally biased region" description="Polar residues" evidence="6">
    <location>
        <begin position="276"/>
        <end position="288"/>
    </location>
</feature>
<dbReference type="InterPro" id="IPR035901">
    <property type="entry name" value="GIY-YIG_endonuc_sf"/>
</dbReference>
<reference evidence="10" key="1">
    <citation type="submission" date="2017-09" db="EMBL/GenBank/DDBJ databases">
        <title>Depth-based differentiation of microbial function through sediment-hosted aquifers and enrichment of novel symbionts in the deep terrestrial subsurface.</title>
        <authorList>
            <person name="Probst A.J."/>
            <person name="Ladd B."/>
            <person name="Jarett J.K."/>
            <person name="Geller-Mcgrath D.E."/>
            <person name="Sieber C.M.K."/>
            <person name="Emerson J.B."/>
            <person name="Anantharaman K."/>
            <person name="Thomas B.C."/>
            <person name="Malmstrom R."/>
            <person name="Stieglmeier M."/>
            <person name="Klingl A."/>
            <person name="Woyke T."/>
            <person name="Ryan C.M."/>
            <person name="Banfield J.F."/>
        </authorList>
    </citation>
    <scope>NUCLEOTIDE SEQUENCE [LARGE SCALE GENOMIC DNA]</scope>
</reference>
<evidence type="ECO:0000313" key="10">
    <source>
        <dbReference type="Proteomes" id="UP000230903"/>
    </source>
</evidence>
<keyword evidence="4" id="KW-0267">Excision nuclease</keyword>
<evidence type="ECO:0000256" key="3">
    <source>
        <dbReference type="ARBA" id="ARBA00022769"/>
    </source>
</evidence>
<feature type="domain" description="UvrC family homology region profile" evidence="8">
    <location>
        <begin position="381"/>
        <end position="511"/>
    </location>
</feature>
<dbReference type="Pfam" id="PF08459">
    <property type="entry name" value="UvrC_RNaseH_dom"/>
    <property type="match status" value="1"/>
</dbReference>
<evidence type="ECO:0000256" key="4">
    <source>
        <dbReference type="ARBA" id="ARBA00022881"/>
    </source>
</evidence>
<accession>A0A2H0UN93</accession>
<dbReference type="Gene3D" id="3.40.1440.10">
    <property type="entry name" value="GIY-YIG endonuclease"/>
    <property type="match status" value="1"/>
</dbReference>
<dbReference type="FunFam" id="3.40.1440.10:FF:000001">
    <property type="entry name" value="UvrABC system protein C"/>
    <property type="match status" value="1"/>
</dbReference>
<dbReference type="GO" id="GO:0006289">
    <property type="term" value="P:nucleotide-excision repair"/>
    <property type="evidence" value="ECO:0007669"/>
    <property type="project" value="InterPro"/>
</dbReference>
<dbReference type="PROSITE" id="PS50165">
    <property type="entry name" value="UVRC"/>
    <property type="match status" value="1"/>
</dbReference>
<name>A0A2H0UN93_9BACT</name>
<evidence type="ECO:0000256" key="1">
    <source>
        <dbReference type="ARBA" id="ARBA00022490"/>
    </source>
</evidence>
<dbReference type="CDD" id="cd10434">
    <property type="entry name" value="GIY-YIG_UvrC_Cho"/>
    <property type="match status" value="1"/>
</dbReference>
<evidence type="ECO:0000313" key="9">
    <source>
        <dbReference type="EMBL" id="PIR87892.1"/>
    </source>
</evidence>
<dbReference type="EMBL" id="PFBC01000035">
    <property type="protein sequence ID" value="PIR87892.1"/>
    <property type="molecule type" value="Genomic_DNA"/>
</dbReference>
<dbReference type="InterPro" id="IPR038476">
    <property type="entry name" value="UvrC_RNase_H_dom_sf"/>
</dbReference>
<dbReference type="GO" id="GO:0009381">
    <property type="term" value="F:excinuclease ABC activity"/>
    <property type="evidence" value="ECO:0007669"/>
    <property type="project" value="InterPro"/>
</dbReference>
<dbReference type="InterPro" id="IPR050066">
    <property type="entry name" value="UvrABC_protein_C"/>
</dbReference>
<dbReference type="PANTHER" id="PTHR30562">
    <property type="entry name" value="UVRC/OXIDOREDUCTASE"/>
    <property type="match status" value="1"/>
</dbReference>
<dbReference type="InterPro" id="IPR047296">
    <property type="entry name" value="GIY-YIG_UvrC_Cho"/>
</dbReference>
<dbReference type="Pfam" id="PF01541">
    <property type="entry name" value="GIY-YIG"/>
    <property type="match status" value="1"/>
</dbReference>
<feature type="domain" description="GIY-YIG" evidence="7">
    <location>
        <begin position="124"/>
        <end position="200"/>
    </location>
</feature>
<keyword evidence="2" id="KW-0227">DNA damage</keyword>
<feature type="region of interest" description="Disordered" evidence="6">
    <location>
        <begin position="1"/>
        <end position="56"/>
    </location>
</feature>
<dbReference type="SMART" id="SM00465">
    <property type="entry name" value="GIYc"/>
    <property type="match status" value="1"/>
</dbReference>
<keyword evidence="1" id="KW-0963">Cytoplasm</keyword>
<gene>
    <name evidence="9" type="ORF">COU10_02265</name>
</gene>